<proteinExistence type="predicted"/>
<evidence type="ECO:0000313" key="8">
    <source>
        <dbReference type="Proteomes" id="UP001059836"/>
    </source>
</evidence>
<dbReference type="InterPro" id="IPR005171">
    <property type="entry name" value="Cyt_c_oxidase_su4_prok"/>
</dbReference>
<evidence type="ECO:0000256" key="4">
    <source>
        <dbReference type="ARBA" id="ARBA00022989"/>
    </source>
</evidence>
<comment type="subcellular location">
    <subcellularLocation>
        <location evidence="1">Cell membrane</location>
        <topology evidence="1">Multi-pass membrane protein</topology>
    </subcellularLocation>
</comment>
<feature type="transmembrane region" description="Helical" evidence="6">
    <location>
        <begin position="12"/>
        <end position="33"/>
    </location>
</feature>
<evidence type="ECO:0000256" key="1">
    <source>
        <dbReference type="ARBA" id="ARBA00004651"/>
    </source>
</evidence>
<evidence type="ECO:0000313" key="7">
    <source>
        <dbReference type="EMBL" id="QHN35987.1"/>
    </source>
</evidence>
<evidence type="ECO:0000256" key="2">
    <source>
        <dbReference type="ARBA" id="ARBA00022475"/>
    </source>
</evidence>
<evidence type="ECO:0008006" key="9">
    <source>
        <dbReference type="Google" id="ProtNLM"/>
    </source>
</evidence>
<dbReference type="Proteomes" id="UP001059836">
    <property type="component" value="Chromosome"/>
</dbReference>
<keyword evidence="8" id="KW-1185">Reference proteome</keyword>
<protein>
    <recommendedName>
        <fullName evidence="9">Cytochrome c oxidase subunit IV</fullName>
    </recommendedName>
</protein>
<feature type="transmembrane region" description="Helical" evidence="6">
    <location>
        <begin position="45"/>
        <end position="63"/>
    </location>
</feature>
<reference evidence="7" key="1">
    <citation type="journal article" date="2021" name="Nat. Microbiol.">
        <title>Cocultivation of an ultrasmall environmental parasitic bacterium with lytic ability against bacteria associated with wastewater foams.</title>
        <authorList>
            <person name="Batinovic S."/>
            <person name="Rose J.J.A."/>
            <person name="Ratcliffe J."/>
            <person name="Seviour R.J."/>
            <person name="Petrovski S."/>
        </authorList>
    </citation>
    <scope>NUCLEOTIDE SEQUENCE</scope>
    <source>
        <strain evidence="7">CON9</strain>
    </source>
</reference>
<accession>A0ABX6IJU3</accession>
<dbReference type="EMBL" id="CP045809">
    <property type="protein sequence ID" value="QHN35987.1"/>
    <property type="molecule type" value="Genomic_DNA"/>
</dbReference>
<dbReference type="Pfam" id="PF03626">
    <property type="entry name" value="COX4_pro"/>
    <property type="match status" value="1"/>
</dbReference>
<evidence type="ECO:0000256" key="5">
    <source>
        <dbReference type="ARBA" id="ARBA00023136"/>
    </source>
</evidence>
<keyword evidence="5 6" id="KW-0472">Membrane</keyword>
<dbReference type="RefSeq" id="WP_213244234.1">
    <property type="nucleotide sequence ID" value="NZ_CP045806.1"/>
</dbReference>
<keyword evidence="3 6" id="KW-0812">Transmembrane</keyword>
<evidence type="ECO:0000256" key="6">
    <source>
        <dbReference type="SAM" id="Phobius"/>
    </source>
</evidence>
<keyword evidence="2" id="KW-1003">Cell membrane</keyword>
<sequence>MDTNSSLLRDPVLRSSCAVWLAVVMITVVSWALGANHGLSENATAVVIISLAVIKSIVVAAYFMELRDAPRRLAYAVYATLVATGVAIVVFIVAAPPL</sequence>
<keyword evidence="4 6" id="KW-1133">Transmembrane helix</keyword>
<feature type="transmembrane region" description="Helical" evidence="6">
    <location>
        <begin position="75"/>
        <end position="95"/>
    </location>
</feature>
<organism evidence="7 8">
    <name type="scientific">Gordonia pseudamarae</name>
    <dbReference type="NCBI Taxonomy" id="2831662"/>
    <lineage>
        <taxon>Bacteria</taxon>
        <taxon>Bacillati</taxon>
        <taxon>Actinomycetota</taxon>
        <taxon>Actinomycetes</taxon>
        <taxon>Mycobacteriales</taxon>
        <taxon>Gordoniaceae</taxon>
        <taxon>Gordonia</taxon>
    </lineage>
</organism>
<gene>
    <name evidence="7" type="ORF">GII31_15030</name>
</gene>
<evidence type="ECO:0000256" key="3">
    <source>
        <dbReference type="ARBA" id="ARBA00022692"/>
    </source>
</evidence>
<name>A0ABX6IJU3_9ACTN</name>